<dbReference type="WBParaSite" id="Hba_18222">
    <property type="protein sequence ID" value="Hba_18222"/>
    <property type="gene ID" value="Hba_18222"/>
</dbReference>
<proteinExistence type="inferred from homology"/>
<accession>A0A1I7XKC8</accession>
<dbReference type="Pfam" id="PF00472">
    <property type="entry name" value="RF-1"/>
    <property type="match status" value="1"/>
</dbReference>
<name>A0A1I7XKC8_HETBA</name>
<evidence type="ECO:0000313" key="7">
    <source>
        <dbReference type="WBParaSite" id="Hba_18222"/>
    </source>
</evidence>
<sequence length="140" mass="16276">MRRSLETFFSTFNGIIPTEDIKKRYVLSSGPGGQNVQKNATKVEIRFNLEEAKWLSDKLKEGLAKKLTNRINCRGEVIISSDRTRERYLNLADCFDKLRTAIYNVERNLDRRIESYEDTAFLRKTSPAKSVIVPVVCRKW</sequence>
<dbReference type="AlphaFoldDB" id="A0A1I7XKC8"/>
<dbReference type="EC" id="3.1.1.29" evidence="1"/>
<dbReference type="GO" id="GO:0004045">
    <property type="term" value="F:peptidyl-tRNA hydrolase activity"/>
    <property type="evidence" value="ECO:0007669"/>
    <property type="project" value="UniProtKB-EC"/>
</dbReference>
<dbReference type="GO" id="GO:0016150">
    <property type="term" value="F:translation release factor activity, codon nonspecific"/>
    <property type="evidence" value="ECO:0007669"/>
    <property type="project" value="TreeGrafter"/>
</dbReference>
<dbReference type="PANTHER" id="PTHR11075">
    <property type="entry name" value="PEPTIDE CHAIN RELEASE FACTOR"/>
    <property type="match status" value="1"/>
</dbReference>
<comment type="similarity">
    <text evidence="2">Belongs to the prokaryotic/mitochondrial release factor family. Mitochondrion-specific ribosomal protein mL62 subfamily.</text>
</comment>
<evidence type="ECO:0000256" key="4">
    <source>
        <dbReference type="ARBA" id="ARBA00041531"/>
    </source>
</evidence>
<protein>
    <recommendedName>
        <fullName evidence="3">Large ribosomal subunit protein mL62</fullName>
        <ecNumber evidence="1">3.1.1.29</ecNumber>
    </recommendedName>
    <alternativeName>
        <fullName evidence="4">Peptidyl-tRNA hydrolase ICT1, mitochondrial</fullName>
    </alternativeName>
</protein>
<organism evidence="6 7">
    <name type="scientific">Heterorhabditis bacteriophora</name>
    <name type="common">Entomopathogenic nematode worm</name>
    <dbReference type="NCBI Taxonomy" id="37862"/>
    <lineage>
        <taxon>Eukaryota</taxon>
        <taxon>Metazoa</taxon>
        <taxon>Ecdysozoa</taxon>
        <taxon>Nematoda</taxon>
        <taxon>Chromadorea</taxon>
        <taxon>Rhabditida</taxon>
        <taxon>Rhabditina</taxon>
        <taxon>Rhabditomorpha</taxon>
        <taxon>Strongyloidea</taxon>
        <taxon>Heterorhabditidae</taxon>
        <taxon>Heterorhabditis</taxon>
    </lineage>
</organism>
<reference evidence="7" key="1">
    <citation type="submission" date="2016-11" db="UniProtKB">
        <authorList>
            <consortium name="WormBaseParasite"/>
        </authorList>
    </citation>
    <scope>IDENTIFICATION</scope>
</reference>
<dbReference type="PANTHER" id="PTHR11075:SF54">
    <property type="entry name" value="LARGE RIBOSOMAL SUBUNIT PROTEIN ML62"/>
    <property type="match status" value="1"/>
</dbReference>
<evidence type="ECO:0000256" key="1">
    <source>
        <dbReference type="ARBA" id="ARBA00013260"/>
    </source>
</evidence>
<dbReference type="InterPro" id="IPR052104">
    <property type="entry name" value="Mito_Release_Factor_mL62"/>
</dbReference>
<keyword evidence="6" id="KW-1185">Reference proteome</keyword>
<dbReference type="GO" id="GO:0070126">
    <property type="term" value="P:mitochondrial translational termination"/>
    <property type="evidence" value="ECO:0007669"/>
    <property type="project" value="TreeGrafter"/>
</dbReference>
<dbReference type="SUPFAM" id="SSF110916">
    <property type="entry name" value="Peptidyl-tRNA hydrolase domain-like"/>
    <property type="match status" value="1"/>
</dbReference>
<dbReference type="Proteomes" id="UP000095283">
    <property type="component" value="Unplaced"/>
</dbReference>
<dbReference type="GO" id="GO:0005762">
    <property type="term" value="C:mitochondrial large ribosomal subunit"/>
    <property type="evidence" value="ECO:0007669"/>
    <property type="project" value="TreeGrafter"/>
</dbReference>
<dbReference type="Gene3D" id="3.30.160.20">
    <property type="match status" value="1"/>
</dbReference>
<evidence type="ECO:0000256" key="2">
    <source>
        <dbReference type="ARBA" id="ARBA00038225"/>
    </source>
</evidence>
<dbReference type="InterPro" id="IPR000352">
    <property type="entry name" value="Pep_chain_release_fac_I"/>
</dbReference>
<evidence type="ECO:0000313" key="6">
    <source>
        <dbReference type="Proteomes" id="UP000095283"/>
    </source>
</evidence>
<evidence type="ECO:0000256" key="3">
    <source>
        <dbReference type="ARBA" id="ARBA00039441"/>
    </source>
</evidence>
<evidence type="ECO:0000259" key="5">
    <source>
        <dbReference type="Pfam" id="PF00472"/>
    </source>
</evidence>
<feature type="domain" description="Prokaryotic-type class I peptide chain release factors" evidence="5">
    <location>
        <begin position="16"/>
        <end position="113"/>
    </location>
</feature>